<reference evidence="1" key="2">
    <citation type="submission" date="2022-01" db="EMBL/GenBank/DDBJ databases">
        <authorList>
            <person name="Yamashiro T."/>
            <person name="Shiraishi A."/>
            <person name="Satake H."/>
            <person name="Nakayama K."/>
        </authorList>
    </citation>
    <scope>NUCLEOTIDE SEQUENCE</scope>
</reference>
<keyword evidence="2" id="KW-1185">Reference proteome</keyword>
<evidence type="ECO:0000313" key="2">
    <source>
        <dbReference type="Proteomes" id="UP001151760"/>
    </source>
</evidence>
<protein>
    <recommendedName>
        <fullName evidence="3">Reverse transcriptase domain-containing protein</fullName>
    </recommendedName>
</protein>
<proteinExistence type="predicted"/>
<evidence type="ECO:0008006" key="3">
    <source>
        <dbReference type="Google" id="ProtNLM"/>
    </source>
</evidence>
<dbReference type="Proteomes" id="UP001151760">
    <property type="component" value="Unassembled WGS sequence"/>
</dbReference>
<evidence type="ECO:0000313" key="1">
    <source>
        <dbReference type="EMBL" id="GJT33467.1"/>
    </source>
</evidence>
<dbReference type="EMBL" id="BQNB010014880">
    <property type="protein sequence ID" value="GJT33467.1"/>
    <property type="molecule type" value="Genomic_DNA"/>
</dbReference>
<reference evidence="1" key="1">
    <citation type="journal article" date="2022" name="Int. J. Mol. Sci.">
        <title>Draft Genome of Tanacetum Coccineum: Genomic Comparison of Closely Related Tanacetum-Family Plants.</title>
        <authorList>
            <person name="Yamashiro T."/>
            <person name="Shiraishi A."/>
            <person name="Nakayama K."/>
            <person name="Satake H."/>
        </authorList>
    </citation>
    <scope>NUCLEOTIDE SEQUENCE</scope>
</reference>
<name>A0ABQ5D510_9ASTR</name>
<gene>
    <name evidence="1" type="ORF">Tco_0923886</name>
</gene>
<sequence>MLTGSVPSQTEFRDLTYSVGMVSRYMQSPRESHARAIKQILHYLKAEARKTENFKTEDVEGMIKKLVPRADETLCLENRSWLSFFGDLRALIMHESHKLKYSIHPGFDKMYQDLKKLYL</sequence>
<comment type="caution">
    <text evidence="1">The sequence shown here is derived from an EMBL/GenBank/DDBJ whole genome shotgun (WGS) entry which is preliminary data.</text>
</comment>
<accession>A0ABQ5D510</accession>
<organism evidence="1 2">
    <name type="scientific">Tanacetum coccineum</name>
    <dbReference type="NCBI Taxonomy" id="301880"/>
    <lineage>
        <taxon>Eukaryota</taxon>
        <taxon>Viridiplantae</taxon>
        <taxon>Streptophyta</taxon>
        <taxon>Embryophyta</taxon>
        <taxon>Tracheophyta</taxon>
        <taxon>Spermatophyta</taxon>
        <taxon>Magnoliopsida</taxon>
        <taxon>eudicotyledons</taxon>
        <taxon>Gunneridae</taxon>
        <taxon>Pentapetalae</taxon>
        <taxon>asterids</taxon>
        <taxon>campanulids</taxon>
        <taxon>Asterales</taxon>
        <taxon>Asteraceae</taxon>
        <taxon>Asteroideae</taxon>
        <taxon>Anthemideae</taxon>
        <taxon>Anthemidinae</taxon>
        <taxon>Tanacetum</taxon>
    </lineage>
</organism>